<dbReference type="EMBL" id="LR031873">
    <property type="protein sequence ID" value="VDD12229.1"/>
    <property type="molecule type" value="Genomic_DNA"/>
</dbReference>
<sequence>MDPRNPYSQNSGYMGLLNNVHNNNVQENFPYESYPSTVDISASESLLLVPNNLRSVPKLQRETVEAGDIRHSPC</sequence>
<dbReference type="AlphaFoldDB" id="A0A3P6CXT8"/>
<organism evidence="1">
    <name type="scientific">Brassica oleracea</name>
    <name type="common">Wild cabbage</name>
    <dbReference type="NCBI Taxonomy" id="3712"/>
    <lineage>
        <taxon>Eukaryota</taxon>
        <taxon>Viridiplantae</taxon>
        <taxon>Streptophyta</taxon>
        <taxon>Embryophyta</taxon>
        <taxon>Tracheophyta</taxon>
        <taxon>Spermatophyta</taxon>
        <taxon>Magnoliopsida</taxon>
        <taxon>eudicotyledons</taxon>
        <taxon>Gunneridae</taxon>
        <taxon>Pentapetalae</taxon>
        <taxon>rosids</taxon>
        <taxon>malvids</taxon>
        <taxon>Brassicales</taxon>
        <taxon>Brassicaceae</taxon>
        <taxon>Brassiceae</taxon>
        <taxon>Brassica</taxon>
    </lineage>
</organism>
<protein>
    <submittedName>
        <fullName evidence="1">Uncharacterized protein</fullName>
    </submittedName>
</protein>
<name>A0A3P6CXT8_BRAOL</name>
<reference evidence="1" key="1">
    <citation type="submission" date="2018-11" db="EMBL/GenBank/DDBJ databases">
        <authorList>
            <consortium name="Genoscope - CEA"/>
            <person name="William W."/>
        </authorList>
    </citation>
    <scope>NUCLEOTIDE SEQUENCE</scope>
</reference>
<gene>
    <name evidence="1" type="ORF">BOLC4T26544H</name>
</gene>
<evidence type="ECO:0000313" key="1">
    <source>
        <dbReference type="EMBL" id="VDD12229.1"/>
    </source>
</evidence>
<accession>A0A3P6CXT8</accession>
<proteinExistence type="predicted"/>